<evidence type="ECO:0000313" key="3">
    <source>
        <dbReference type="Proteomes" id="UP000812966"/>
    </source>
</evidence>
<name>A0A8K0JRY8_9TREE</name>
<feature type="region of interest" description="Disordered" evidence="1">
    <location>
        <begin position="160"/>
        <end position="234"/>
    </location>
</feature>
<feature type="region of interest" description="Disordered" evidence="1">
    <location>
        <begin position="459"/>
        <end position="482"/>
    </location>
</feature>
<evidence type="ECO:0000313" key="2">
    <source>
        <dbReference type="EMBL" id="KAG7571025.1"/>
    </source>
</evidence>
<comment type="caution">
    <text evidence="2">The sequence shown here is derived from an EMBL/GenBank/DDBJ whole genome shotgun (WGS) entry which is preliminary data.</text>
</comment>
<protein>
    <submittedName>
        <fullName evidence="2">Uncharacterized protein</fullName>
    </submittedName>
</protein>
<dbReference type="Proteomes" id="UP000812966">
    <property type="component" value="Unassembled WGS sequence"/>
</dbReference>
<gene>
    <name evidence="2" type="ORF">FFLO_00989</name>
</gene>
<feature type="compositionally biased region" description="Polar residues" evidence="1">
    <location>
        <begin position="206"/>
        <end position="220"/>
    </location>
</feature>
<accession>A0A8K0JRY8</accession>
<keyword evidence="3" id="KW-1185">Reference proteome</keyword>
<feature type="compositionally biased region" description="Basic and acidic residues" evidence="1">
    <location>
        <begin position="221"/>
        <end position="234"/>
    </location>
</feature>
<reference evidence="2" key="1">
    <citation type="submission" date="2020-04" db="EMBL/GenBank/DDBJ databases">
        <title>Analysis of mating type loci in Filobasidium floriforme.</title>
        <authorList>
            <person name="Nowrousian M."/>
        </authorList>
    </citation>
    <scope>NUCLEOTIDE SEQUENCE</scope>
    <source>
        <strain evidence="2">CBS 6242</strain>
    </source>
</reference>
<organism evidence="2 3">
    <name type="scientific">Filobasidium floriforme</name>
    <dbReference type="NCBI Taxonomy" id="5210"/>
    <lineage>
        <taxon>Eukaryota</taxon>
        <taxon>Fungi</taxon>
        <taxon>Dikarya</taxon>
        <taxon>Basidiomycota</taxon>
        <taxon>Agaricomycotina</taxon>
        <taxon>Tremellomycetes</taxon>
        <taxon>Filobasidiales</taxon>
        <taxon>Filobasidiaceae</taxon>
        <taxon>Filobasidium</taxon>
    </lineage>
</organism>
<sequence>MSPDEIDGVTLKCAALIREDIRLRRAGAKEQVPRSQVCYSELDVDALTETVLSTYNLRAIDPDRRYHKSETKRIWARVLTNIIRAISDAQYLLAYDKLDATGFWKEVKPTPVVLLSLQRLTRCPLFVGPSDNLRAMVSPSASGRQHLCNQADCNRYIERGRAAAPRKHKGKKTGDPAFTPHEVDPAEELGPYESASQAGSPDETESAVTRSELTKGSSTLTDRDDSGGKKTTNHVEPDFGLLWEDLTTPHYYGCPRCAVTFEAKRWCGRPNKDSSNDACIYCRIGQAADGCLFALVVHGLKFRIYQYTGRDELTAWVPDCKAASDLRYRDSYETFRSDEYMFTIGEDIRYPDDSNVGLSNLIRLLIAITVSLSNRNSRPLGLGGSYSVDLSLDKVHAIKITGVTIEAVTPRPAVRGRPVDTGSEGNRLDIGDGERGLIREELHSGRPGYEVTKRALEEQVAKDANHGATDPEEKESVNARRVESWLGSVDLGRYPADRKD</sequence>
<evidence type="ECO:0000256" key="1">
    <source>
        <dbReference type="SAM" id="MobiDB-lite"/>
    </source>
</evidence>
<dbReference type="AlphaFoldDB" id="A0A8K0JRY8"/>
<dbReference type="EMBL" id="JABELV010000012">
    <property type="protein sequence ID" value="KAG7571025.1"/>
    <property type="molecule type" value="Genomic_DNA"/>
</dbReference>
<proteinExistence type="predicted"/>